<dbReference type="Proteomes" id="UP001152795">
    <property type="component" value="Unassembled WGS sequence"/>
</dbReference>
<dbReference type="GO" id="GO:0003677">
    <property type="term" value="F:DNA binding"/>
    <property type="evidence" value="ECO:0007669"/>
    <property type="project" value="InterPro"/>
</dbReference>
<name>A0A7D9J1L6_PARCT</name>
<dbReference type="OrthoDB" id="5966446at2759"/>
<dbReference type="Gene3D" id="3.30.70.270">
    <property type="match status" value="1"/>
</dbReference>
<reference evidence="2" key="1">
    <citation type="submission" date="2020-04" db="EMBL/GenBank/DDBJ databases">
        <authorList>
            <person name="Alioto T."/>
            <person name="Alioto T."/>
            <person name="Gomez Garrido J."/>
        </authorList>
    </citation>
    <scope>NUCLEOTIDE SEQUENCE</scope>
    <source>
        <strain evidence="2">A484AB</strain>
    </source>
</reference>
<dbReference type="PANTHER" id="PTHR34239:SF2">
    <property type="entry name" value="TRANSPOSABLE ELEMENT P TRANSPOSASE_THAP9 CONSERVED DOMAIN-CONTAINING PROTEIN"/>
    <property type="match status" value="1"/>
</dbReference>
<accession>A0A7D9J1L6</accession>
<organism evidence="2 3">
    <name type="scientific">Paramuricea clavata</name>
    <name type="common">Red gorgonian</name>
    <name type="synonym">Violescent sea-whip</name>
    <dbReference type="NCBI Taxonomy" id="317549"/>
    <lineage>
        <taxon>Eukaryota</taxon>
        <taxon>Metazoa</taxon>
        <taxon>Cnidaria</taxon>
        <taxon>Anthozoa</taxon>
        <taxon>Octocorallia</taxon>
        <taxon>Malacalcyonacea</taxon>
        <taxon>Plexauridae</taxon>
        <taxon>Paramuricea</taxon>
    </lineage>
</organism>
<dbReference type="InterPro" id="IPR043128">
    <property type="entry name" value="Rev_trsase/Diguanyl_cyclase"/>
</dbReference>
<dbReference type="PANTHER" id="PTHR34239">
    <property type="entry name" value="APPLE DOMAIN-CONTAINING PROTEIN"/>
    <property type="match status" value="1"/>
</dbReference>
<feature type="compositionally biased region" description="Basic and acidic residues" evidence="1">
    <location>
        <begin position="164"/>
        <end position="179"/>
    </location>
</feature>
<dbReference type="SUPFAM" id="SSF56672">
    <property type="entry name" value="DNA/RNA polymerases"/>
    <property type="match status" value="1"/>
</dbReference>
<dbReference type="InterPro" id="IPR013762">
    <property type="entry name" value="Integrase-like_cat_sf"/>
</dbReference>
<dbReference type="EMBL" id="CACRXK020010280">
    <property type="protein sequence ID" value="CAB4019063.1"/>
    <property type="molecule type" value="Genomic_DNA"/>
</dbReference>
<comment type="caution">
    <text evidence="2">The sequence shown here is derived from an EMBL/GenBank/DDBJ whole genome shotgun (WGS) entry which is preliminary data.</text>
</comment>
<dbReference type="GO" id="GO:0015074">
    <property type="term" value="P:DNA integration"/>
    <property type="evidence" value="ECO:0007669"/>
    <property type="project" value="InterPro"/>
</dbReference>
<dbReference type="InterPro" id="IPR011010">
    <property type="entry name" value="DNA_brk_join_enz"/>
</dbReference>
<dbReference type="GO" id="GO:0006310">
    <property type="term" value="P:DNA recombination"/>
    <property type="evidence" value="ECO:0007669"/>
    <property type="project" value="InterPro"/>
</dbReference>
<evidence type="ECO:0000313" key="2">
    <source>
        <dbReference type="EMBL" id="CAB4019063.1"/>
    </source>
</evidence>
<dbReference type="InterPro" id="IPR043502">
    <property type="entry name" value="DNA/RNA_pol_sf"/>
</dbReference>
<protein>
    <submittedName>
        <fullName evidence="2">Gag-Pro-Pol poly</fullName>
    </submittedName>
</protein>
<sequence length="421" mass="47734">MAPFNLLTAFCPETAKERGEKYLPPENCNRVCTVTVNEEIWDLLPRRDRIVDLALQRVQDTLIQGLSSLALLADKLSKGVQSKSPLNTTEILHHVMDSLVLITQANWSLNMKRRELIKPTIEAPFTRVCEPDIATTTKLFGDDLPKQLKDMTEVNRAGKQLQKKAPEQKHHYQKPYDRPRFNPNKSQTLAFVAGQIERMLGHTCMGHIDDSLLVARYYNDCASNINDTIDLFNKLGFVVHPEKSVLKPTQEIEFLGFIIILPRLLVSSLHAVQFGLISQCLKKVLIVPYTPRHVSAKSAAYPSDPRLCIVTHLNAYKEKTKSLRGVDSKLFFSYVKPHKAVSKDTISRWIRTVMMNAGLDVTIFKPHSTRSAATSKATQACVPIQDILKQAGWSNHRKFDRFYNKPVRKESSFAESVLKVD</sequence>
<evidence type="ECO:0000313" key="3">
    <source>
        <dbReference type="Proteomes" id="UP001152795"/>
    </source>
</evidence>
<keyword evidence="3" id="KW-1185">Reference proteome</keyword>
<feature type="region of interest" description="Disordered" evidence="1">
    <location>
        <begin position="159"/>
        <end position="179"/>
    </location>
</feature>
<gene>
    <name evidence="2" type="ORF">PACLA_8A084608</name>
</gene>
<dbReference type="AlphaFoldDB" id="A0A7D9J1L6"/>
<proteinExistence type="predicted"/>
<dbReference type="SUPFAM" id="SSF56349">
    <property type="entry name" value="DNA breaking-rejoining enzymes"/>
    <property type="match status" value="1"/>
</dbReference>
<evidence type="ECO:0000256" key="1">
    <source>
        <dbReference type="SAM" id="MobiDB-lite"/>
    </source>
</evidence>
<dbReference type="Gene3D" id="1.10.443.10">
    <property type="entry name" value="Intergrase catalytic core"/>
    <property type="match status" value="1"/>
</dbReference>